<reference evidence="8" key="1">
    <citation type="submission" date="2016-10" db="EMBL/GenBank/DDBJ databases">
        <authorList>
            <person name="Varghese N."/>
            <person name="Submissions S."/>
        </authorList>
    </citation>
    <scope>NUCLEOTIDE SEQUENCE [LARGE SCALE GENOMIC DNA]</scope>
    <source>
        <strain evidence="8">ANC 5109</strain>
    </source>
</reference>
<keyword evidence="3" id="KW-0133">Cell shape</keyword>
<dbReference type="AlphaFoldDB" id="A0A1H3G6E5"/>
<organism evidence="7 8">
    <name type="scientific">Acinetobacter kyonggiensis</name>
    <dbReference type="NCBI Taxonomy" id="595670"/>
    <lineage>
        <taxon>Bacteria</taxon>
        <taxon>Pseudomonadati</taxon>
        <taxon>Pseudomonadota</taxon>
        <taxon>Gammaproteobacteria</taxon>
        <taxon>Moraxellales</taxon>
        <taxon>Moraxellaceae</taxon>
        <taxon>Acinetobacter</taxon>
    </lineage>
</organism>
<evidence type="ECO:0000256" key="1">
    <source>
        <dbReference type="ARBA" id="ARBA00004141"/>
    </source>
</evidence>
<proteinExistence type="predicted"/>
<keyword evidence="8" id="KW-1185">Reference proteome</keyword>
<protein>
    <submittedName>
        <fullName evidence="7">Cell cycle protein</fullName>
    </submittedName>
</protein>
<dbReference type="GO" id="GO:0051301">
    <property type="term" value="P:cell division"/>
    <property type="evidence" value="ECO:0007669"/>
    <property type="project" value="InterPro"/>
</dbReference>
<evidence type="ECO:0000256" key="5">
    <source>
        <dbReference type="ARBA" id="ARBA00023136"/>
    </source>
</evidence>
<dbReference type="GO" id="GO:0008360">
    <property type="term" value="P:regulation of cell shape"/>
    <property type="evidence" value="ECO:0007669"/>
    <property type="project" value="UniProtKB-KW"/>
</dbReference>
<accession>A0A1H3G6E5</accession>
<feature type="transmembrane region" description="Helical" evidence="6">
    <location>
        <begin position="100"/>
        <end position="126"/>
    </location>
</feature>
<evidence type="ECO:0000256" key="6">
    <source>
        <dbReference type="SAM" id="Phobius"/>
    </source>
</evidence>
<comment type="subcellular location">
    <subcellularLocation>
        <location evidence="1">Membrane</location>
        <topology evidence="1">Multi-pass membrane protein</topology>
    </subcellularLocation>
</comment>
<dbReference type="Proteomes" id="UP000199035">
    <property type="component" value="Unassembled WGS sequence"/>
</dbReference>
<dbReference type="EMBL" id="FNPK01000002">
    <property type="protein sequence ID" value="SDX98610.1"/>
    <property type="molecule type" value="Genomic_DNA"/>
</dbReference>
<gene>
    <name evidence="7" type="ORF">SAMN05421643_10220</name>
</gene>
<sequence>MQVYVSIAFAFIHPKKSCQPTCILDFLVKLHTMLQAQQDCPLNDNLYIVLILIILCFVIILKTMPIRLNCFYQSGHLLVGGLGLSFFVYVFVNAGMVSVILAITALLFVSYSGTAIIALMAAFSVVMSTHTHK</sequence>
<keyword evidence="2 6" id="KW-0812">Transmembrane</keyword>
<name>A0A1H3G6E5_9GAMM</name>
<evidence type="ECO:0000256" key="2">
    <source>
        <dbReference type="ARBA" id="ARBA00022692"/>
    </source>
</evidence>
<feature type="transmembrane region" description="Helical" evidence="6">
    <location>
        <begin position="46"/>
        <end position="64"/>
    </location>
</feature>
<keyword evidence="5 6" id="KW-0472">Membrane</keyword>
<evidence type="ECO:0000256" key="4">
    <source>
        <dbReference type="ARBA" id="ARBA00022989"/>
    </source>
</evidence>
<evidence type="ECO:0000313" key="8">
    <source>
        <dbReference type="Proteomes" id="UP000199035"/>
    </source>
</evidence>
<evidence type="ECO:0000313" key="7">
    <source>
        <dbReference type="EMBL" id="SDX98610.1"/>
    </source>
</evidence>
<keyword evidence="4 6" id="KW-1133">Transmembrane helix</keyword>
<dbReference type="STRING" id="595670.SAMN05421643_10220"/>
<dbReference type="InterPro" id="IPR001182">
    <property type="entry name" value="FtsW/RodA"/>
</dbReference>
<dbReference type="GO" id="GO:0016020">
    <property type="term" value="C:membrane"/>
    <property type="evidence" value="ECO:0007669"/>
    <property type="project" value="UniProtKB-SubCell"/>
</dbReference>
<evidence type="ECO:0000256" key="3">
    <source>
        <dbReference type="ARBA" id="ARBA00022960"/>
    </source>
</evidence>
<dbReference type="Pfam" id="PF01098">
    <property type="entry name" value="FTSW_RODA_SPOVE"/>
    <property type="match status" value="1"/>
</dbReference>
<feature type="transmembrane region" description="Helical" evidence="6">
    <location>
        <begin position="76"/>
        <end position="94"/>
    </location>
</feature>